<evidence type="ECO:0000256" key="4">
    <source>
        <dbReference type="ARBA" id="ARBA00022723"/>
    </source>
</evidence>
<dbReference type="InterPro" id="IPR006073">
    <property type="entry name" value="GTP-bd"/>
</dbReference>
<protein>
    <recommendedName>
        <fullName evidence="10">Probable GTP-binding protein EngB</fullName>
    </recommendedName>
</protein>
<dbReference type="GO" id="GO:0046872">
    <property type="term" value="F:metal ion binding"/>
    <property type="evidence" value="ECO:0007669"/>
    <property type="project" value="UniProtKB-KW"/>
</dbReference>
<evidence type="ECO:0000256" key="6">
    <source>
        <dbReference type="ARBA" id="ARBA00022842"/>
    </source>
</evidence>
<keyword evidence="4" id="KW-0479">Metal-binding</keyword>
<evidence type="ECO:0000256" key="7">
    <source>
        <dbReference type="ARBA" id="ARBA00023134"/>
    </source>
</evidence>
<evidence type="ECO:0000313" key="14">
    <source>
        <dbReference type="Proteomes" id="UP001197378"/>
    </source>
</evidence>
<gene>
    <name evidence="10" type="primary">engB</name>
    <name evidence="13" type="ORF">HFQ13_05230</name>
</gene>
<organism evidence="13 14">
    <name type="scientific">Igneacidithiobacillus copahuensis</name>
    <dbReference type="NCBI Taxonomy" id="2724909"/>
    <lineage>
        <taxon>Bacteria</taxon>
        <taxon>Pseudomonadati</taxon>
        <taxon>Pseudomonadota</taxon>
        <taxon>Acidithiobacillia</taxon>
        <taxon>Acidithiobacillales</taxon>
        <taxon>Acidithiobacillaceae</taxon>
        <taxon>Igneacidithiobacillus</taxon>
    </lineage>
</organism>
<keyword evidence="8 10" id="KW-0717">Septation</keyword>
<dbReference type="PANTHER" id="PTHR11649:SF13">
    <property type="entry name" value="ENGB-TYPE G DOMAIN-CONTAINING PROTEIN"/>
    <property type="match status" value="1"/>
</dbReference>
<dbReference type="Pfam" id="PF01926">
    <property type="entry name" value="MMR_HSR1"/>
    <property type="match status" value="1"/>
</dbReference>
<dbReference type="InterPro" id="IPR030393">
    <property type="entry name" value="G_ENGB_dom"/>
</dbReference>
<evidence type="ECO:0000256" key="9">
    <source>
        <dbReference type="ARBA" id="ARBA00023306"/>
    </source>
</evidence>
<feature type="compositionally biased region" description="Basic and acidic residues" evidence="11">
    <location>
        <begin position="218"/>
        <end position="248"/>
    </location>
</feature>
<dbReference type="Proteomes" id="UP001197378">
    <property type="component" value="Unassembled WGS sequence"/>
</dbReference>
<evidence type="ECO:0000256" key="2">
    <source>
        <dbReference type="ARBA" id="ARBA00009638"/>
    </source>
</evidence>
<dbReference type="GO" id="GO:0005525">
    <property type="term" value="F:GTP binding"/>
    <property type="evidence" value="ECO:0007669"/>
    <property type="project" value="UniProtKB-UniRule"/>
</dbReference>
<comment type="function">
    <text evidence="10">Necessary for normal cell division and for the maintenance of normal septation.</text>
</comment>
<reference evidence="13" key="1">
    <citation type="journal article" date="2021" name="ISME J.">
        <title>Genomic evolution of the class Acidithiobacillia: deep-branching Proteobacteria living in extreme acidic conditions.</title>
        <authorList>
            <person name="Moya-Beltran A."/>
            <person name="Beard S."/>
            <person name="Rojas-Villalobos C."/>
            <person name="Issotta F."/>
            <person name="Gallardo Y."/>
            <person name="Ulloa R."/>
            <person name="Giaveno A."/>
            <person name="Degli Esposti M."/>
            <person name="Johnson D.B."/>
            <person name="Quatrini R."/>
        </authorList>
    </citation>
    <scope>NUCLEOTIDE SEQUENCE</scope>
    <source>
        <strain evidence="13">VAN18-1</strain>
    </source>
</reference>
<dbReference type="InterPro" id="IPR019987">
    <property type="entry name" value="GTP-bd_ribosome_bio_YsxC"/>
</dbReference>
<accession>A0AAE2YP63</accession>
<comment type="cofactor">
    <cofactor evidence="1">
        <name>Mg(2+)</name>
        <dbReference type="ChEBI" id="CHEBI:18420"/>
    </cofactor>
</comment>
<evidence type="ECO:0000256" key="1">
    <source>
        <dbReference type="ARBA" id="ARBA00001946"/>
    </source>
</evidence>
<dbReference type="PROSITE" id="PS51706">
    <property type="entry name" value="G_ENGB"/>
    <property type="match status" value="1"/>
</dbReference>
<proteinExistence type="inferred from homology"/>
<evidence type="ECO:0000256" key="8">
    <source>
        <dbReference type="ARBA" id="ARBA00023210"/>
    </source>
</evidence>
<comment type="similarity">
    <text evidence="2 10">Belongs to the TRAFAC class TrmE-Era-EngA-EngB-Septin-like GTPase superfamily. EngB GTPase family.</text>
</comment>
<dbReference type="SUPFAM" id="SSF52540">
    <property type="entry name" value="P-loop containing nucleoside triphosphate hydrolases"/>
    <property type="match status" value="1"/>
</dbReference>
<evidence type="ECO:0000313" key="13">
    <source>
        <dbReference type="EMBL" id="MBU2787614.1"/>
    </source>
</evidence>
<dbReference type="HAMAP" id="MF_00321">
    <property type="entry name" value="GTPase_EngB"/>
    <property type="match status" value="1"/>
</dbReference>
<evidence type="ECO:0000256" key="3">
    <source>
        <dbReference type="ARBA" id="ARBA00022618"/>
    </source>
</evidence>
<sequence>MEHTKETPRPEKARTIGLQQAEYLLSVTRLGQLPADSGAEVAMAGRSNVGKSSVLNRVCQQRALARVSRTPGRTQALNFFILGSPEQRLVDLPGYGYAKVPEAMRAQWGELLSQYLRSRQSLKGLILVMDIRHPLMPFDCDLLRFAAHCQRPVHVLLNKADKLSRGAARQTLQRVLRAGEMAGSTAQLFSAKEGEGLPELQSRLSAWLEKSPPPPAGNKHESSKGGEDSHPGQGGEVREKPLPLESKD</sequence>
<evidence type="ECO:0000256" key="10">
    <source>
        <dbReference type="HAMAP-Rule" id="MF_00321"/>
    </source>
</evidence>
<keyword evidence="3 10" id="KW-0132">Cell division</keyword>
<dbReference type="PANTHER" id="PTHR11649">
    <property type="entry name" value="MSS1/TRME-RELATED GTP-BINDING PROTEIN"/>
    <property type="match status" value="1"/>
</dbReference>
<dbReference type="Gene3D" id="3.40.50.300">
    <property type="entry name" value="P-loop containing nucleotide triphosphate hydrolases"/>
    <property type="match status" value="1"/>
</dbReference>
<dbReference type="NCBIfam" id="TIGR03598">
    <property type="entry name" value="GTPase_YsxC"/>
    <property type="match status" value="1"/>
</dbReference>
<dbReference type="GO" id="GO:0000917">
    <property type="term" value="P:division septum assembly"/>
    <property type="evidence" value="ECO:0007669"/>
    <property type="project" value="UniProtKB-KW"/>
</dbReference>
<feature type="region of interest" description="Disordered" evidence="11">
    <location>
        <begin position="203"/>
        <end position="248"/>
    </location>
</feature>
<dbReference type="GO" id="GO:0005829">
    <property type="term" value="C:cytosol"/>
    <property type="evidence" value="ECO:0007669"/>
    <property type="project" value="TreeGrafter"/>
</dbReference>
<dbReference type="EMBL" id="JAAXYO010000048">
    <property type="protein sequence ID" value="MBU2787614.1"/>
    <property type="molecule type" value="Genomic_DNA"/>
</dbReference>
<keyword evidence="14" id="KW-1185">Reference proteome</keyword>
<dbReference type="InterPro" id="IPR027417">
    <property type="entry name" value="P-loop_NTPase"/>
</dbReference>
<comment type="caution">
    <text evidence="13">The sequence shown here is derived from an EMBL/GenBank/DDBJ whole genome shotgun (WGS) entry which is preliminary data.</text>
</comment>
<evidence type="ECO:0000256" key="5">
    <source>
        <dbReference type="ARBA" id="ARBA00022741"/>
    </source>
</evidence>
<keyword evidence="5 10" id="KW-0547">Nucleotide-binding</keyword>
<dbReference type="RefSeq" id="WP_215872086.1">
    <property type="nucleotide sequence ID" value="NZ_JAAXYO010000048.1"/>
</dbReference>
<dbReference type="CDD" id="cd01876">
    <property type="entry name" value="YihA_EngB"/>
    <property type="match status" value="1"/>
</dbReference>
<keyword evidence="7 10" id="KW-0342">GTP-binding</keyword>
<keyword evidence="9 10" id="KW-0131">Cell cycle</keyword>
<dbReference type="FunFam" id="3.40.50.300:FF:000098">
    <property type="entry name" value="Probable GTP-binding protein EngB"/>
    <property type="match status" value="1"/>
</dbReference>
<feature type="domain" description="EngB-type G" evidence="12">
    <location>
        <begin position="37"/>
        <end position="210"/>
    </location>
</feature>
<dbReference type="AlphaFoldDB" id="A0AAE2YP63"/>
<evidence type="ECO:0000259" key="12">
    <source>
        <dbReference type="PROSITE" id="PS51706"/>
    </source>
</evidence>
<name>A0AAE2YP63_9PROT</name>
<evidence type="ECO:0000256" key="11">
    <source>
        <dbReference type="SAM" id="MobiDB-lite"/>
    </source>
</evidence>
<keyword evidence="6" id="KW-0460">Magnesium</keyword>